<keyword evidence="9" id="KW-0393">Immunoglobulin domain</keyword>
<feature type="compositionally biased region" description="Low complexity" evidence="11">
    <location>
        <begin position="130"/>
        <end position="148"/>
    </location>
</feature>
<reference evidence="14" key="2">
    <citation type="submission" date="2025-08" db="UniProtKB">
        <authorList>
            <consortium name="Ensembl"/>
        </authorList>
    </citation>
    <scope>IDENTIFICATION</scope>
</reference>
<evidence type="ECO:0000313" key="15">
    <source>
        <dbReference type="Proteomes" id="UP000694542"/>
    </source>
</evidence>
<comment type="similarity">
    <text evidence="2">Belongs to the immunoglobulin superfamily. LISCH7 family.</text>
</comment>
<evidence type="ECO:0000256" key="1">
    <source>
        <dbReference type="ARBA" id="ARBA00004435"/>
    </source>
</evidence>
<evidence type="ECO:0000256" key="12">
    <source>
        <dbReference type="SAM" id="Phobius"/>
    </source>
</evidence>
<reference evidence="14" key="1">
    <citation type="submission" date="2018-10" db="EMBL/GenBank/DDBJ databases">
        <title>De novo assembly of a Great Dane genome.</title>
        <authorList>
            <person name="Kidd J.M."/>
            <person name="Pendleton A.L."/>
            <person name="Shen F."/>
            <person name="Emery S."/>
        </authorList>
    </citation>
    <scope>NUCLEOTIDE SEQUENCE [LARGE SCALE GENOMIC DNA]</scope>
    <source>
        <strain evidence="14">Great Dane</strain>
    </source>
</reference>
<dbReference type="SUPFAM" id="SSF48726">
    <property type="entry name" value="Immunoglobulin"/>
    <property type="match status" value="1"/>
</dbReference>
<dbReference type="AlphaFoldDB" id="A0A8C0PTZ1"/>
<name>A0A8C0PTZ1_CANLF</name>
<evidence type="ECO:0000256" key="3">
    <source>
        <dbReference type="ARBA" id="ARBA00022427"/>
    </source>
</evidence>
<keyword evidence="7 12" id="KW-0472">Membrane</keyword>
<feature type="compositionally biased region" description="Gly residues" evidence="11">
    <location>
        <begin position="860"/>
        <end position="871"/>
    </location>
</feature>
<dbReference type="InterPro" id="IPR013783">
    <property type="entry name" value="Ig-like_fold"/>
</dbReference>
<dbReference type="InterPro" id="IPR051874">
    <property type="entry name" value="Ig-like_domain-LISCH7"/>
</dbReference>
<sequence>MPSPRASPLLPPSLSRLRLARATCVRGLPLPEPPLRRASGSLGDAAPTAPLPQPASPAPSAPRVLCYSARPRGRHVTQKLGKPRGGGRRAAGGGRRRRRRPSSPARRALRPGGARPAPRSLPGRAERRAGAAGSRAEPAPEAAAARARQAARRARRAAVPRDAGGPLARAAAAPQPRSPAAPQPRRRRRRPAAPAAWPPRAWRCRPSPLCSLLPLNGKLGNMDGVVLAWTALFWLTAMADGLQVTVPDKKKVAMLFQPTVLRCHFSTSSHQPAVVQWKFKSYCQDRMGESLGMASPRAQPLSKRNLEWDPYLDCLDSRRTVRVVASKQGSTVTLGDFYRGREITIVHDADLQIGKLMWGDSGLYYCIITTPDDLEGKNEDLAELLVLGRTGLLADLLPSFAVEIMPEWVFVGLVILGVFLFFVLVGICWCQCCPHSCCCYIRCPCCPDSCCCPQALYEAGKAAKAGYPPSVSGVPGPYSIPSVPLGGAPSSGMLMDKPHPPPLAPSDSTGGSHSVRKGYRIQADKERDSMKVLYYVEKELAQFDPARRMRGRYNNTISELSSLHEEDSNFRQAYHQMRSKQFPVSGDLESNPDYWSGVMGGSSGASRGPSAMEYNKEDRESFRYSQQRSKSEMLSRKNFAAGVPAVSMDELAAFADSYGARSRRADGDSHEARGGGRFERPEARALGGFFQDGSPEGYYGRSRSREPLGDAGRAWAPSPPRRRPDDAPLPRLVSRTPGTAPKYEHAPRAGGLERQARPEGASRGGSLETPSRLSAQLGRRSASYYAWSPPATYKAAAPQDDDDDDDDDSADDALPPYSERELSRGPSYRGRDLPYHSNSEKKRKKEPSKKPVRPGPPLPVGGGGGRGGGRGPRGRGTERAGAVGTVGSRDAGLACGGLALLRPARDQLMSGSLGPRTLAQSRNKRRVDVESQMLKTGCKRAASGIRGNPLGGLRRRVCVFCACLCAHSSQVPHPVPRGFMTCIKFPKPSHPREG</sequence>
<feature type="transmembrane region" description="Helical" evidence="12">
    <location>
        <begin position="408"/>
        <end position="427"/>
    </location>
</feature>
<feature type="compositionally biased region" description="Basic residues" evidence="11">
    <location>
        <begin position="71"/>
        <end position="87"/>
    </location>
</feature>
<protein>
    <submittedName>
        <fullName evidence="14">Immunoglobulin like domain containing receptor 2</fullName>
    </submittedName>
</protein>
<feature type="region of interest" description="Disordered" evidence="11">
    <location>
        <begin position="494"/>
        <end position="516"/>
    </location>
</feature>
<dbReference type="PANTHER" id="PTHR15923:SF0">
    <property type="entry name" value="IMMUNOGLOBULIN-LIKE DOMAIN-CONTAINING RECEPTOR 2"/>
    <property type="match status" value="1"/>
</dbReference>
<dbReference type="PANTHER" id="PTHR15923">
    <property type="entry name" value="TRANSMEMBRANE AND IMMUNOGLOBULIN DOMAIN-CONTAINING PROTEIN"/>
    <property type="match status" value="1"/>
</dbReference>
<feature type="region of interest" description="Disordered" evidence="11">
    <location>
        <begin position="600"/>
        <end position="635"/>
    </location>
</feature>
<feature type="compositionally biased region" description="Basic and acidic residues" evidence="11">
    <location>
        <begin position="818"/>
        <end position="840"/>
    </location>
</feature>
<proteinExistence type="inferred from homology"/>
<dbReference type="GO" id="GO:0005923">
    <property type="term" value="C:bicellular tight junction"/>
    <property type="evidence" value="ECO:0007669"/>
    <property type="project" value="UniProtKB-SubCell"/>
</dbReference>
<keyword evidence="8" id="KW-1015">Disulfide bond</keyword>
<evidence type="ECO:0000313" key="14">
    <source>
        <dbReference type="Ensembl" id="ENSCAFP00040003694.1"/>
    </source>
</evidence>
<keyword evidence="5" id="KW-0965">Cell junction</keyword>
<dbReference type="InterPro" id="IPR036179">
    <property type="entry name" value="Ig-like_dom_sf"/>
</dbReference>
<keyword evidence="6 12" id="KW-1133">Transmembrane helix</keyword>
<feature type="compositionally biased region" description="Low complexity" evidence="11">
    <location>
        <begin position="102"/>
        <end position="123"/>
    </location>
</feature>
<feature type="compositionally biased region" description="Acidic residues" evidence="11">
    <location>
        <begin position="799"/>
        <end position="811"/>
    </location>
</feature>
<comment type="subcellular location">
    <subcellularLocation>
        <location evidence="1">Cell junction</location>
        <location evidence="1">Tight junction</location>
    </subcellularLocation>
    <subcellularLocation>
        <location evidence="10">Endomembrane system</location>
        <topology evidence="10">Single-pass type I membrane protein</topology>
    </subcellularLocation>
</comment>
<dbReference type="InterPro" id="IPR008664">
    <property type="entry name" value="LISCH7"/>
</dbReference>
<evidence type="ECO:0000256" key="9">
    <source>
        <dbReference type="ARBA" id="ARBA00023319"/>
    </source>
</evidence>
<evidence type="ECO:0000256" key="4">
    <source>
        <dbReference type="ARBA" id="ARBA00022692"/>
    </source>
</evidence>
<feature type="compositionally biased region" description="Basic and acidic residues" evidence="11">
    <location>
        <begin position="663"/>
        <end position="683"/>
    </location>
</feature>
<organism evidence="14 15">
    <name type="scientific">Canis lupus familiaris</name>
    <name type="common">Dog</name>
    <name type="synonym">Canis familiaris</name>
    <dbReference type="NCBI Taxonomy" id="9615"/>
    <lineage>
        <taxon>Eukaryota</taxon>
        <taxon>Metazoa</taxon>
        <taxon>Chordata</taxon>
        <taxon>Craniata</taxon>
        <taxon>Vertebrata</taxon>
        <taxon>Euteleostomi</taxon>
        <taxon>Mammalia</taxon>
        <taxon>Eutheria</taxon>
        <taxon>Laurasiatheria</taxon>
        <taxon>Carnivora</taxon>
        <taxon>Caniformia</taxon>
        <taxon>Canidae</taxon>
        <taxon>Canis</taxon>
    </lineage>
</organism>
<feature type="compositionally biased region" description="Pro residues" evidence="11">
    <location>
        <begin position="49"/>
        <end position="60"/>
    </location>
</feature>
<evidence type="ECO:0000256" key="7">
    <source>
        <dbReference type="ARBA" id="ARBA00023136"/>
    </source>
</evidence>
<feature type="region of interest" description="Disordered" evidence="11">
    <location>
        <begin position="660"/>
        <end position="887"/>
    </location>
</feature>
<keyword evidence="4 12" id="KW-0812">Transmembrane</keyword>
<feature type="domain" description="LISCH7" evidence="13">
    <location>
        <begin position="407"/>
        <end position="454"/>
    </location>
</feature>
<accession>A0A8C0PTZ1</accession>
<dbReference type="Ensembl" id="ENSCAFT00040004297.1">
    <property type="protein sequence ID" value="ENSCAFP00040003694.1"/>
    <property type="gene ID" value="ENSCAFG00040002250.1"/>
</dbReference>
<dbReference type="Pfam" id="PF05624">
    <property type="entry name" value="LSR"/>
    <property type="match status" value="1"/>
</dbReference>
<feature type="region of interest" description="Disordered" evidence="11">
    <location>
        <begin position="27"/>
        <end position="199"/>
    </location>
</feature>
<evidence type="ECO:0000259" key="13">
    <source>
        <dbReference type="Pfam" id="PF05624"/>
    </source>
</evidence>
<evidence type="ECO:0000256" key="10">
    <source>
        <dbReference type="ARBA" id="ARBA00046288"/>
    </source>
</evidence>
<dbReference type="Gene3D" id="2.60.40.10">
    <property type="entry name" value="Immunoglobulins"/>
    <property type="match status" value="1"/>
</dbReference>
<evidence type="ECO:0000256" key="2">
    <source>
        <dbReference type="ARBA" id="ARBA00009491"/>
    </source>
</evidence>
<feature type="compositionally biased region" description="Low complexity" evidence="11">
    <location>
        <begin position="160"/>
        <end position="175"/>
    </location>
</feature>
<evidence type="ECO:0000256" key="11">
    <source>
        <dbReference type="SAM" id="MobiDB-lite"/>
    </source>
</evidence>
<evidence type="ECO:0000256" key="8">
    <source>
        <dbReference type="ARBA" id="ARBA00023157"/>
    </source>
</evidence>
<evidence type="ECO:0000256" key="5">
    <source>
        <dbReference type="ARBA" id="ARBA00022949"/>
    </source>
</evidence>
<dbReference type="GO" id="GO:0012505">
    <property type="term" value="C:endomembrane system"/>
    <property type="evidence" value="ECO:0007669"/>
    <property type="project" value="UniProtKB-SubCell"/>
</dbReference>
<dbReference type="Proteomes" id="UP000694542">
    <property type="component" value="Chromosome 7"/>
</dbReference>
<keyword evidence="3" id="KW-0796">Tight junction</keyword>
<feature type="compositionally biased region" description="Basic residues" evidence="11">
    <location>
        <begin position="841"/>
        <end position="852"/>
    </location>
</feature>
<evidence type="ECO:0000256" key="6">
    <source>
        <dbReference type="ARBA" id="ARBA00022989"/>
    </source>
</evidence>
<feature type="compositionally biased region" description="Basic residues" evidence="11">
    <location>
        <begin position="149"/>
        <end position="158"/>
    </location>
</feature>